<name>A0AAU9JEN8_9CILI</name>
<dbReference type="PANTHER" id="PTHR38537:SF8">
    <property type="entry name" value="FILAMIN-A"/>
    <property type="match status" value="1"/>
</dbReference>
<gene>
    <name evidence="6" type="ORF">BSTOLATCC_MIC34256</name>
</gene>
<comment type="caution">
    <text evidence="6">The sequence shown here is derived from an EMBL/GenBank/DDBJ whole genome shotgun (WGS) entry which is preliminary data.</text>
</comment>
<evidence type="ECO:0008006" key="8">
    <source>
        <dbReference type="Google" id="ProtNLM"/>
    </source>
</evidence>
<feature type="repeat" description="Filamin" evidence="2">
    <location>
        <begin position="779"/>
        <end position="881"/>
    </location>
</feature>
<dbReference type="Proteomes" id="UP001162131">
    <property type="component" value="Unassembled WGS sequence"/>
</dbReference>
<feature type="domain" description="Fibronectin type-III" evidence="4">
    <location>
        <begin position="106"/>
        <end position="201"/>
    </location>
</feature>
<dbReference type="Gene3D" id="3.90.182.10">
    <property type="entry name" value="Toxin - Anthrax Protective Antigen,domain 1"/>
    <property type="match status" value="1"/>
</dbReference>
<dbReference type="InterPro" id="IPR003961">
    <property type="entry name" value="FN3_dom"/>
</dbReference>
<feature type="domain" description="PA14" evidence="5">
    <location>
        <begin position="306"/>
        <end position="443"/>
    </location>
</feature>
<evidence type="ECO:0000313" key="6">
    <source>
        <dbReference type="EMBL" id="CAG9323607.1"/>
    </source>
</evidence>
<dbReference type="SUPFAM" id="SSF81296">
    <property type="entry name" value="E set domains"/>
    <property type="match status" value="3"/>
</dbReference>
<sequence>MILLFFFTILGISKASSPSPITWSSYDRTNNIIEFTWSAYSGSSPKYQVMYDYQGKTYFLPMTSKTQGQIKCSTNDGSSLKAYYYAIEGGQNSENSTSVTLLCAGTPADVNSLTYTHKLKQVTLLWDAAGIDNGGSAIIGYSINRKSDVWELIASITDPTITNYTDTVEYGISYIYIVQSYNSVGSSPGSLYITVFLTQVADPAVSTISVSKNPVSQSSLSVTVNLLDSGGNVVINPAILLLEVRDVCSVNYGYECIRVNSTDPNYVSDLLEKPAYVVFSDNTDGTMTASYTPILPGPYTMSVLQLTEYGILGDYWQNIWFYQSPTMEREDSYLNMSWPLGTLITPDASNFITIKWFGFLLADYSEEYTIYLFSDDFARLYIDNDLMIDNWSNAVKNSSVNYTFTKGVYTYIQLEFKQIEGSANIWLGWSSQSQASETIPSNAFYYPIRVNGSPWLQEIGIGTSSPQYCYFEAENTVNAGITNKISIYSADADGNLLDNTNDVYSVSFSGPATLNFQSVYSGNGKSIANYILTTSGTYTLKITLYGSQIKNSPISVTVNPGPISIDNSYTDFSSIISSTLTAGDKYISTFVAIDAYLNTITSSNDILDLQITFVDNNDYTSSIGVAQPSNWTEVYGENYSGTYNYPDITFQIFRAGNYQANIYINQGLMKDFPMNLKVQPNSLNVEHSAIQFSSYQGYAGTVFSVYFQARDVYYNNLLITSVSSYQIQAIGASTVTATFINYSPGVFTISFTITKSGVYSISGTINGSSLPSSSTFTILPALTSSSSTTTLSGIPTQIFAGNQTTGTITSKDQYSNIRIDSSDTFTATITGLTGAAISPTLVNNGNGIYSLIFTPKTVDTYTVKVYLNSAEISGSSVKFTTIHSQVCASAATISSYSSTSTVASFTLYISSYDLYGNLISNISSIDTSSQYFYGRITGVQNIDKIATINDNKFYLDLSFLTQSGAYSLVLLWYQAKQDTLDFLAENLYYNFDGINSQCYQADYKLLTNYGFQLVPASTDPSSCKIYQYSGDSLPINQAEAGIEKMITIEARDKYGNIQVTTTDVFSASLVMDSTTVTVTIQNQSAGYYTLSFLPQIAGIYNMTIYLQVNSVESLVTSISIKVIAGITDPTKTQIIGLSSCTAGGQGSIYILTYDTYGNFEVSSNDVVSISMSGTSTVSSSQISIKNYHNEYYIANYIIYLTGTYTVSATIDSEDTGKTFQITITPALLSMSLSQLAAPSTATSGSTILVDLYLKDLYNNAYTSSPIWDVYLDKEDNPNFSPLEFTVTAIDSSSGQYSASAVYDTSKLDLNSFCGSSSTSASYLCDFKTNLQLYAYTLVQGLNGLYYSNSDFEEPISENVIDGNIDFDWGSSSDISVIWDGALVSSSDTYYTFYLNASDWASLSFNNEVVIDTNQQSSYSASLKANQVVEIQIKYYNVEGDSYIHFQWESSSITKTTVPSSVLYHYYEDIPVGSGAAIIQGS</sequence>
<dbReference type="PANTHER" id="PTHR38537">
    <property type="entry name" value="JITTERBUG, ISOFORM N"/>
    <property type="match status" value="1"/>
</dbReference>
<evidence type="ECO:0000256" key="1">
    <source>
        <dbReference type="ARBA" id="ARBA00022737"/>
    </source>
</evidence>
<dbReference type="InterPro" id="IPR014756">
    <property type="entry name" value="Ig_E-set"/>
</dbReference>
<evidence type="ECO:0000256" key="2">
    <source>
        <dbReference type="PROSITE-ProRule" id="PRU00087"/>
    </source>
</evidence>
<dbReference type="SUPFAM" id="SSF49265">
    <property type="entry name" value="Fibronectin type III"/>
    <property type="match status" value="1"/>
</dbReference>
<dbReference type="InterPro" id="IPR036116">
    <property type="entry name" value="FN3_sf"/>
</dbReference>
<dbReference type="InterPro" id="IPR011658">
    <property type="entry name" value="PA14_dom"/>
</dbReference>
<evidence type="ECO:0000313" key="7">
    <source>
        <dbReference type="Proteomes" id="UP001162131"/>
    </source>
</evidence>
<dbReference type="PROSITE" id="PS50853">
    <property type="entry name" value="FN3"/>
    <property type="match status" value="1"/>
</dbReference>
<dbReference type="GO" id="GO:0030036">
    <property type="term" value="P:actin cytoskeleton organization"/>
    <property type="evidence" value="ECO:0007669"/>
    <property type="project" value="InterPro"/>
</dbReference>
<dbReference type="InterPro" id="IPR013783">
    <property type="entry name" value="Ig-like_fold"/>
</dbReference>
<dbReference type="SMART" id="SM00758">
    <property type="entry name" value="PA14"/>
    <property type="match status" value="2"/>
</dbReference>
<feature type="repeat" description="Filamin" evidence="2">
    <location>
        <begin position="212"/>
        <end position="303"/>
    </location>
</feature>
<feature type="chain" id="PRO_5043414989" description="PA14 domain-containing protein" evidence="3">
    <location>
        <begin position="16"/>
        <end position="1481"/>
    </location>
</feature>
<evidence type="ECO:0000259" key="4">
    <source>
        <dbReference type="PROSITE" id="PS50853"/>
    </source>
</evidence>
<keyword evidence="7" id="KW-1185">Reference proteome</keyword>
<keyword evidence="1" id="KW-0677">Repeat</keyword>
<accession>A0AAU9JEN8</accession>
<organism evidence="6 7">
    <name type="scientific">Blepharisma stoltei</name>
    <dbReference type="NCBI Taxonomy" id="1481888"/>
    <lineage>
        <taxon>Eukaryota</taxon>
        <taxon>Sar</taxon>
        <taxon>Alveolata</taxon>
        <taxon>Ciliophora</taxon>
        <taxon>Postciliodesmatophora</taxon>
        <taxon>Heterotrichea</taxon>
        <taxon>Heterotrichida</taxon>
        <taxon>Blepharismidae</taxon>
        <taxon>Blepharisma</taxon>
    </lineage>
</organism>
<feature type="repeat" description="Filamin" evidence="2">
    <location>
        <begin position="461"/>
        <end position="558"/>
    </location>
</feature>
<feature type="signal peptide" evidence="3">
    <location>
        <begin position="1"/>
        <end position="15"/>
    </location>
</feature>
<dbReference type="PROSITE" id="PS51820">
    <property type="entry name" value="PA14"/>
    <property type="match status" value="2"/>
</dbReference>
<dbReference type="Gene3D" id="2.60.40.10">
    <property type="entry name" value="Immunoglobulins"/>
    <property type="match status" value="6"/>
</dbReference>
<keyword evidence="3" id="KW-0732">Signal</keyword>
<evidence type="ECO:0000259" key="5">
    <source>
        <dbReference type="PROSITE" id="PS51820"/>
    </source>
</evidence>
<evidence type="ECO:0000256" key="3">
    <source>
        <dbReference type="SAM" id="SignalP"/>
    </source>
</evidence>
<protein>
    <recommendedName>
        <fullName evidence="8">PA14 domain-containing protein</fullName>
    </recommendedName>
</protein>
<dbReference type="SMART" id="SM00557">
    <property type="entry name" value="IG_FLMN"/>
    <property type="match status" value="2"/>
</dbReference>
<dbReference type="InterPro" id="IPR001298">
    <property type="entry name" value="Filamin/ABP280_rpt"/>
</dbReference>
<dbReference type="GO" id="GO:0051015">
    <property type="term" value="F:actin filament binding"/>
    <property type="evidence" value="ECO:0007669"/>
    <property type="project" value="InterPro"/>
</dbReference>
<dbReference type="InterPro" id="IPR037524">
    <property type="entry name" value="PA14/GLEYA"/>
</dbReference>
<proteinExistence type="predicted"/>
<dbReference type="SUPFAM" id="SSF56988">
    <property type="entry name" value="Anthrax protective antigen"/>
    <property type="match status" value="2"/>
</dbReference>
<dbReference type="InterPro" id="IPR017868">
    <property type="entry name" value="Filamin/ABP280_repeat-like"/>
</dbReference>
<dbReference type="Pfam" id="PF07691">
    <property type="entry name" value="PA14"/>
    <property type="match status" value="2"/>
</dbReference>
<dbReference type="InterPro" id="IPR044801">
    <property type="entry name" value="Filamin"/>
</dbReference>
<dbReference type="Pfam" id="PF00630">
    <property type="entry name" value="Filamin"/>
    <property type="match status" value="2"/>
</dbReference>
<dbReference type="PROSITE" id="PS50194">
    <property type="entry name" value="FILAMIN_REPEAT"/>
    <property type="match status" value="4"/>
</dbReference>
<dbReference type="EMBL" id="CAJZBQ010000034">
    <property type="protein sequence ID" value="CAG9323607.1"/>
    <property type="molecule type" value="Genomic_DNA"/>
</dbReference>
<dbReference type="Gene3D" id="2.60.120.380">
    <property type="match status" value="1"/>
</dbReference>
<feature type="domain" description="PA14" evidence="5">
    <location>
        <begin position="1336"/>
        <end position="1461"/>
    </location>
</feature>
<feature type="repeat" description="Filamin" evidence="2">
    <location>
        <begin position="1124"/>
        <end position="1230"/>
    </location>
</feature>
<reference evidence="6" key="1">
    <citation type="submission" date="2021-09" db="EMBL/GenBank/DDBJ databases">
        <authorList>
            <consortium name="AG Swart"/>
            <person name="Singh M."/>
            <person name="Singh A."/>
            <person name="Seah K."/>
            <person name="Emmerich C."/>
        </authorList>
    </citation>
    <scope>NUCLEOTIDE SEQUENCE</scope>
    <source>
        <strain evidence="6">ATCC30299</strain>
    </source>
</reference>